<evidence type="ECO:0000313" key="3">
    <source>
        <dbReference type="Proteomes" id="UP000217785"/>
    </source>
</evidence>
<dbReference type="CDD" id="cd06558">
    <property type="entry name" value="crotonase-like"/>
    <property type="match status" value="1"/>
</dbReference>
<comment type="caution">
    <text evidence="2">The sequence shown here is derived from an EMBL/GenBank/DDBJ whole genome shotgun (WGS) entry which is preliminary data.</text>
</comment>
<proteinExistence type="inferred from homology"/>
<dbReference type="Pfam" id="PF00378">
    <property type="entry name" value="ECH_1"/>
    <property type="match status" value="1"/>
</dbReference>
<dbReference type="InterPro" id="IPR029045">
    <property type="entry name" value="ClpP/crotonase-like_dom_sf"/>
</dbReference>
<evidence type="ECO:0000313" key="2">
    <source>
        <dbReference type="EMBL" id="GAX90331.1"/>
    </source>
</evidence>
<dbReference type="PANTHER" id="PTHR42964">
    <property type="entry name" value="ENOYL-COA HYDRATASE"/>
    <property type="match status" value="1"/>
</dbReference>
<dbReference type="Proteomes" id="UP000217785">
    <property type="component" value="Unassembled WGS sequence"/>
</dbReference>
<dbReference type="InterPro" id="IPR001753">
    <property type="entry name" value="Enoyl-CoA_hydra/iso"/>
</dbReference>
<comment type="similarity">
    <text evidence="1">Belongs to the enoyl-CoA hydratase/isomerase family.</text>
</comment>
<organism evidence="2 3">
    <name type="scientific">Effusibacillus lacus</name>
    <dbReference type="NCBI Taxonomy" id="1348429"/>
    <lineage>
        <taxon>Bacteria</taxon>
        <taxon>Bacillati</taxon>
        <taxon>Bacillota</taxon>
        <taxon>Bacilli</taxon>
        <taxon>Bacillales</taxon>
        <taxon>Alicyclobacillaceae</taxon>
        <taxon>Effusibacillus</taxon>
    </lineage>
</organism>
<dbReference type="Gene3D" id="3.90.226.10">
    <property type="entry name" value="2-enoyl-CoA Hydratase, Chain A, domain 1"/>
    <property type="match status" value="1"/>
</dbReference>
<accession>A0A292YN46</accession>
<dbReference type="EMBL" id="BDUF01000056">
    <property type="protein sequence ID" value="GAX90331.1"/>
    <property type="molecule type" value="Genomic_DNA"/>
</dbReference>
<dbReference type="Gene3D" id="1.10.12.10">
    <property type="entry name" value="Lyase 2-enoyl-coa Hydratase, Chain A, domain 2"/>
    <property type="match status" value="1"/>
</dbReference>
<evidence type="ECO:0000256" key="1">
    <source>
        <dbReference type="ARBA" id="ARBA00005254"/>
    </source>
</evidence>
<gene>
    <name evidence="2" type="ORF">EFBL_1957</name>
</gene>
<dbReference type="GO" id="GO:0008300">
    <property type="term" value="P:isoprenoid catabolic process"/>
    <property type="evidence" value="ECO:0007669"/>
    <property type="project" value="TreeGrafter"/>
</dbReference>
<dbReference type="AlphaFoldDB" id="A0A292YN46"/>
<dbReference type="OrthoDB" id="9775794at2"/>
<dbReference type="InterPro" id="IPR014748">
    <property type="entry name" value="Enoyl-CoA_hydra_C"/>
</dbReference>
<reference evidence="3" key="1">
    <citation type="submission" date="2017-07" db="EMBL/GenBank/DDBJ databases">
        <title>Draft genome sequence of Effusibacillus lacus strain skLN1.</title>
        <authorList>
            <person name="Watanabe M."/>
            <person name="Kojima H."/>
            <person name="Fukui M."/>
        </authorList>
    </citation>
    <scope>NUCLEOTIDE SEQUENCE [LARGE SCALE GENOMIC DNA]</scope>
    <source>
        <strain evidence="3">skLN1</strain>
    </source>
</reference>
<dbReference type="SUPFAM" id="SSF52096">
    <property type="entry name" value="ClpP/crotonase"/>
    <property type="match status" value="1"/>
</dbReference>
<name>A0A292YN46_9BACL</name>
<protein>
    <recommendedName>
        <fullName evidence="4">Enoyl-CoA hydratase</fullName>
    </recommendedName>
</protein>
<dbReference type="GO" id="GO:0003824">
    <property type="term" value="F:catalytic activity"/>
    <property type="evidence" value="ECO:0007669"/>
    <property type="project" value="UniProtKB-ARBA"/>
</dbReference>
<dbReference type="RefSeq" id="WP_096182054.1">
    <property type="nucleotide sequence ID" value="NZ_BDUF01000056.1"/>
</dbReference>
<dbReference type="PANTHER" id="PTHR42964:SF1">
    <property type="entry name" value="POLYKETIDE BIOSYNTHESIS ENOYL-COA HYDRATASE PKSH-RELATED"/>
    <property type="match status" value="1"/>
</dbReference>
<sequence>MNLTKILYDKSDGIAKITLNDPERRNPLSAALAEELICAISDADRDESVRVMILTGAGSAFSAGGDLAAFSQGGQKSAPDHHREGKATTELFRLGASVRKPIIAAVNGHALGGGCGLAAMAHITLASEEAKFGTTEIKVGLVPMVILPWIRRAVGHKKTLEMMLTGDLCSAQEAQAIGLVQRVIPADRLQEEAMDLARKIAGYSPLAIQLGLDAFYNTEEMDLLKGLDYLNTLRVVSFLSEDLQEGARAFIEKRAPRFIGR</sequence>
<dbReference type="InterPro" id="IPR051683">
    <property type="entry name" value="Enoyl-CoA_Hydratase/Isomerase"/>
</dbReference>
<keyword evidence="3" id="KW-1185">Reference proteome</keyword>
<evidence type="ECO:0008006" key="4">
    <source>
        <dbReference type="Google" id="ProtNLM"/>
    </source>
</evidence>